<dbReference type="RefSeq" id="WP_343040986.1">
    <property type="nucleotide sequence ID" value="NZ_WPNZ01000008.1"/>
</dbReference>
<evidence type="ECO:0000256" key="1">
    <source>
        <dbReference type="ARBA" id="ARBA00022527"/>
    </source>
</evidence>
<evidence type="ECO:0000313" key="5">
    <source>
        <dbReference type="Proteomes" id="UP000483802"/>
    </source>
</evidence>
<dbReference type="CDD" id="cd16936">
    <property type="entry name" value="HATPase_RsbW-like"/>
    <property type="match status" value="1"/>
</dbReference>
<dbReference type="PANTHER" id="PTHR35526:SF3">
    <property type="entry name" value="ANTI-SIGMA-F FACTOR RSBW"/>
    <property type="match status" value="1"/>
</dbReference>
<keyword evidence="1" id="KW-0418">Kinase</keyword>
<feature type="compositionally biased region" description="Gly residues" evidence="2">
    <location>
        <begin position="88"/>
        <end position="100"/>
    </location>
</feature>
<dbReference type="Proteomes" id="UP000483802">
    <property type="component" value="Unassembled WGS sequence"/>
</dbReference>
<dbReference type="AlphaFoldDB" id="A0A6L6WY23"/>
<proteinExistence type="predicted"/>
<accession>A0A6L6WY23</accession>
<dbReference type="Gene3D" id="3.30.565.10">
    <property type="entry name" value="Histidine kinase-like ATPase, C-terminal domain"/>
    <property type="match status" value="1"/>
</dbReference>
<dbReference type="Pfam" id="PF13581">
    <property type="entry name" value="HATPase_c_2"/>
    <property type="match status" value="1"/>
</dbReference>
<dbReference type="InterPro" id="IPR036890">
    <property type="entry name" value="HATPase_C_sf"/>
</dbReference>
<dbReference type="GO" id="GO:0005524">
    <property type="term" value="F:ATP binding"/>
    <property type="evidence" value="ECO:0007669"/>
    <property type="project" value="UniProtKB-KW"/>
</dbReference>
<organism evidence="4 5">
    <name type="scientific">Streptomyces typhae</name>
    <dbReference type="NCBI Taxonomy" id="2681492"/>
    <lineage>
        <taxon>Bacteria</taxon>
        <taxon>Bacillati</taxon>
        <taxon>Actinomycetota</taxon>
        <taxon>Actinomycetes</taxon>
        <taxon>Kitasatosporales</taxon>
        <taxon>Streptomycetaceae</taxon>
        <taxon>Streptomyces</taxon>
    </lineage>
</organism>
<feature type="region of interest" description="Disordered" evidence="2">
    <location>
        <begin position="81"/>
        <end position="100"/>
    </location>
</feature>
<comment type="caution">
    <text evidence="4">The sequence shown here is derived from an EMBL/GenBank/DDBJ whole genome shotgun (WGS) entry which is preliminary data.</text>
</comment>
<dbReference type="GO" id="GO:0004674">
    <property type="term" value="F:protein serine/threonine kinase activity"/>
    <property type="evidence" value="ECO:0007669"/>
    <property type="project" value="UniProtKB-KW"/>
</dbReference>
<reference evidence="4 5" key="1">
    <citation type="submission" date="2019-11" db="EMBL/GenBank/DDBJ databases">
        <title>Streptomyces typhae sp. nov., a novel endophytic actinomycete isolated from the root of cattail pollen (Typha angustifolia L.).</title>
        <authorList>
            <person name="Peng C."/>
        </authorList>
    </citation>
    <scope>NUCLEOTIDE SEQUENCE [LARGE SCALE GENOMIC DNA]</scope>
    <source>
        <strain evidence="5">p1417</strain>
    </source>
</reference>
<protein>
    <submittedName>
        <fullName evidence="4">ATP-binding protein</fullName>
    </submittedName>
</protein>
<dbReference type="InterPro" id="IPR003594">
    <property type="entry name" value="HATPase_dom"/>
</dbReference>
<evidence type="ECO:0000259" key="3">
    <source>
        <dbReference type="Pfam" id="PF13581"/>
    </source>
</evidence>
<keyword evidence="1" id="KW-0723">Serine/threonine-protein kinase</keyword>
<keyword evidence="4" id="KW-0067">ATP-binding</keyword>
<dbReference type="EMBL" id="WPNZ01000008">
    <property type="protein sequence ID" value="MVO86402.1"/>
    <property type="molecule type" value="Genomic_DNA"/>
</dbReference>
<evidence type="ECO:0000313" key="4">
    <source>
        <dbReference type="EMBL" id="MVO86402.1"/>
    </source>
</evidence>
<evidence type="ECO:0000256" key="2">
    <source>
        <dbReference type="SAM" id="MobiDB-lite"/>
    </source>
</evidence>
<gene>
    <name evidence="4" type="ORF">GPA10_16950</name>
</gene>
<keyword evidence="5" id="KW-1185">Reference proteome</keyword>
<keyword evidence="1" id="KW-0808">Transferase</keyword>
<keyword evidence="4" id="KW-0547">Nucleotide-binding</keyword>
<name>A0A6L6WY23_9ACTN</name>
<feature type="domain" description="Histidine kinase/HSP90-like ATPase" evidence="3">
    <location>
        <begin position="19"/>
        <end position="128"/>
    </location>
</feature>
<dbReference type="InterPro" id="IPR050267">
    <property type="entry name" value="Anti-sigma-factor_SerPK"/>
</dbReference>
<sequence length="147" mass="15421">MNDETSPELAYARFYQRERRSVPAARAYAQMALCGWGVTGPAAADILLAVSELTTNALTHGVPPGRGFLLRLRRDGAAVRVEVHDSGGGRPRPAKGGVGESGRGLLIVSALADKWGVEPRDPGKVVWAEFAQVTGAAPPPQGSPGPR</sequence>
<dbReference type="PANTHER" id="PTHR35526">
    <property type="entry name" value="ANTI-SIGMA-F FACTOR RSBW-RELATED"/>
    <property type="match status" value="1"/>
</dbReference>
<dbReference type="SUPFAM" id="SSF55874">
    <property type="entry name" value="ATPase domain of HSP90 chaperone/DNA topoisomerase II/histidine kinase"/>
    <property type="match status" value="1"/>
</dbReference>